<dbReference type="Proteomes" id="UP000694865">
    <property type="component" value="Unplaced"/>
</dbReference>
<organism evidence="3 4">
    <name type="scientific">Saccoglossus kowalevskii</name>
    <name type="common">Acorn worm</name>
    <dbReference type="NCBI Taxonomy" id="10224"/>
    <lineage>
        <taxon>Eukaryota</taxon>
        <taxon>Metazoa</taxon>
        <taxon>Hemichordata</taxon>
        <taxon>Enteropneusta</taxon>
        <taxon>Harrimaniidae</taxon>
        <taxon>Saccoglossus</taxon>
    </lineage>
</organism>
<keyword evidence="2" id="KW-0472">Membrane</keyword>
<dbReference type="PANTHER" id="PTHR21290:SF27">
    <property type="entry name" value="PHOSPHATIDYLCHOLINE:CERAMIDE CHOLINEPHOSPHOTRANSFERASE 1"/>
    <property type="match status" value="1"/>
</dbReference>
<feature type="transmembrane region" description="Helical" evidence="2">
    <location>
        <begin position="152"/>
        <end position="171"/>
    </location>
</feature>
<evidence type="ECO:0000256" key="2">
    <source>
        <dbReference type="SAM" id="Phobius"/>
    </source>
</evidence>
<keyword evidence="2" id="KW-0812">Transmembrane</keyword>
<gene>
    <name evidence="4" type="primary">LOC102806444</name>
</gene>
<protein>
    <submittedName>
        <fullName evidence="4">Sphingomyelin synthase-related 1-like</fullName>
    </submittedName>
</protein>
<feature type="transmembrane region" description="Helical" evidence="2">
    <location>
        <begin position="71"/>
        <end position="92"/>
    </location>
</feature>
<reference evidence="4" key="1">
    <citation type="submission" date="2025-08" db="UniProtKB">
        <authorList>
            <consortium name="RefSeq"/>
        </authorList>
    </citation>
    <scope>IDENTIFICATION</scope>
    <source>
        <tissue evidence="4">Testes</tissue>
    </source>
</reference>
<dbReference type="PANTHER" id="PTHR21290">
    <property type="entry name" value="SPHINGOMYELIN SYNTHETASE"/>
    <property type="match status" value="1"/>
</dbReference>
<dbReference type="GeneID" id="102806444"/>
<accession>A0ABM0MBX7</accession>
<feature type="transmembrane region" description="Helical" evidence="2">
    <location>
        <begin position="122"/>
        <end position="140"/>
    </location>
</feature>
<name>A0ABM0MBX7_SACKO</name>
<feature type="non-terminal residue" evidence="4">
    <location>
        <position position="183"/>
    </location>
</feature>
<keyword evidence="2" id="KW-1133">Transmembrane helix</keyword>
<feature type="region of interest" description="Disordered" evidence="1">
    <location>
        <begin position="1"/>
        <end position="29"/>
    </location>
</feature>
<dbReference type="InterPro" id="IPR045221">
    <property type="entry name" value="Sphingomyelin_synth-like"/>
</dbReference>
<evidence type="ECO:0000313" key="4">
    <source>
        <dbReference type="RefSeq" id="XP_006817518.1"/>
    </source>
</evidence>
<evidence type="ECO:0000313" key="3">
    <source>
        <dbReference type="Proteomes" id="UP000694865"/>
    </source>
</evidence>
<keyword evidence="3" id="KW-1185">Reference proteome</keyword>
<evidence type="ECO:0000256" key="1">
    <source>
        <dbReference type="SAM" id="MobiDB-lite"/>
    </source>
</evidence>
<proteinExistence type="predicted"/>
<feature type="compositionally biased region" description="Polar residues" evidence="1">
    <location>
        <begin position="1"/>
        <end position="12"/>
    </location>
</feature>
<sequence>MSFSDMSTNSMGNVRPEQNGGHHISGSSRCDDVSLRIDNDVQEMTEFRPFLNGDVRDDYKPTVIEPEKLKALWSFGYLCLGTYILTIVLTMVHDRMPDSKTHPPLPDIILDNVPRTPWAEDIAEGLITAMGLLLGIVIIFHKHRYIVLRRFFCTTATLYLLRCITIFVTALPETGQNIDCSAK</sequence>
<dbReference type="RefSeq" id="XP_006817518.1">
    <property type="nucleotide sequence ID" value="XM_006817455.1"/>
</dbReference>